<evidence type="ECO:0000313" key="2">
    <source>
        <dbReference type="Proteomes" id="UP000076858"/>
    </source>
</evidence>
<name>A0A164TZF8_9CRUS</name>
<comment type="caution">
    <text evidence="1">The sequence shown here is derived from an EMBL/GenBank/DDBJ whole genome shotgun (WGS) entry which is preliminary data.</text>
</comment>
<gene>
    <name evidence="1" type="ORF">APZ42_024571</name>
</gene>
<reference evidence="1 2" key="1">
    <citation type="submission" date="2016-03" db="EMBL/GenBank/DDBJ databases">
        <title>EvidentialGene: Evidence-directed Construction of Genes on Genomes.</title>
        <authorList>
            <person name="Gilbert D.G."/>
            <person name="Choi J.-H."/>
            <person name="Mockaitis K."/>
            <person name="Colbourne J."/>
            <person name="Pfrender M."/>
        </authorList>
    </citation>
    <scope>NUCLEOTIDE SEQUENCE [LARGE SCALE GENOMIC DNA]</scope>
    <source>
        <strain evidence="1 2">Xinb3</strain>
        <tissue evidence="1">Complete organism</tissue>
    </source>
</reference>
<dbReference type="Proteomes" id="UP000076858">
    <property type="component" value="Unassembled WGS sequence"/>
</dbReference>
<accession>A0A164TZF8</accession>
<sequence length="79" mass="9040">MTSFGAPIASDVFVVQKAFFSSLILLSHGDLKNPAAVFFKHTNGAIDFHFTCTIRKKKKKTFPVQFLRKIFMYGKKHMK</sequence>
<dbReference type="AlphaFoldDB" id="A0A164TZF8"/>
<organism evidence="1 2">
    <name type="scientific">Daphnia magna</name>
    <dbReference type="NCBI Taxonomy" id="35525"/>
    <lineage>
        <taxon>Eukaryota</taxon>
        <taxon>Metazoa</taxon>
        <taxon>Ecdysozoa</taxon>
        <taxon>Arthropoda</taxon>
        <taxon>Crustacea</taxon>
        <taxon>Branchiopoda</taxon>
        <taxon>Diplostraca</taxon>
        <taxon>Cladocera</taxon>
        <taxon>Anomopoda</taxon>
        <taxon>Daphniidae</taxon>
        <taxon>Daphnia</taxon>
    </lineage>
</organism>
<keyword evidence="2" id="KW-1185">Reference proteome</keyword>
<proteinExistence type="predicted"/>
<protein>
    <submittedName>
        <fullName evidence="1">Uncharacterized protein</fullName>
    </submittedName>
</protein>
<evidence type="ECO:0000313" key="1">
    <source>
        <dbReference type="EMBL" id="KZS10911.1"/>
    </source>
</evidence>
<dbReference type="EMBL" id="LRGB01001663">
    <property type="protein sequence ID" value="KZS10911.1"/>
    <property type="molecule type" value="Genomic_DNA"/>
</dbReference>